<evidence type="ECO:0000256" key="6">
    <source>
        <dbReference type="ARBA" id="ARBA00022989"/>
    </source>
</evidence>
<dbReference type="InterPro" id="IPR055348">
    <property type="entry name" value="DctQ"/>
</dbReference>
<protein>
    <recommendedName>
        <fullName evidence="10">Tripartite ATP-independent periplasmic transporters DctQ component domain-containing protein</fullName>
    </recommendedName>
</protein>
<keyword evidence="4" id="KW-0997">Cell inner membrane</keyword>
<evidence type="ECO:0000259" key="10">
    <source>
        <dbReference type="Pfam" id="PF04290"/>
    </source>
</evidence>
<keyword evidence="3" id="KW-1003">Cell membrane</keyword>
<dbReference type="AlphaFoldDB" id="A0A212JVG1"/>
<dbReference type="Pfam" id="PF04290">
    <property type="entry name" value="DctQ"/>
    <property type="match status" value="1"/>
</dbReference>
<name>A0A212JVG1_9BACT</name>
<keyword evidence="7 9" id="KW-0472">Membrane</keyword>
<feature type="transmembrane region" description="Helical" evidence="9">
    <location>
        <begin position="49"/>
        <end position="67"/>
    </location>
</feature>
<evidence type="ECO:0000256" key="9">
    <source>
        <dbReference type="SAM" id="Phobius"/>
    </source>
</evidence>
<feature type="transmembrane region" description="Helical" evidence="9">
    <location>
        <begin position="16"/>
        <end position="37"/>
    </location>
</feature>
<evidence type="ECO:0000256" key="2">
    <source>
        <dbReference type="ARBA" id="ARBA00022448"/>
    </source>
</evidence>
<accession>A0A212JVG1</accession>
<comment type="similarity">
    <text evidence="8">Belongs to the TRAP transporter small permease family.</text>
</comment>
<dbReference type="GO" id="GO:0005886">
    <property type="term" value="C:plasma membrane"/>
    <property type="evidence" value="ECO:0007669"/>
    <property type="project" value="UniProtKB-SubCell"/>
</dbReference>
<evidence type="ECO:0000313" key="11">
    <source>
        <dbReference type="EMBL" id="SBW03275.1"/>
    </source>
</evidence>
<proteinExistence type="inferred from homology"/>
<feature type="domain" description="Tripartite ATP-independent periplasmic transporters DctQ component" evidence="10">
    <location>
        <begin position="25"/>
        <end position="156"/>
    </location>
</feature>
<keyword evidence="5 9" id="KW-0812">Transmembrane</keyword>
<dbReference type="GO" id="GO:0022857">
    <property type="term" value="F:transmembrane transporter activity"/>
    <property type="evidence" value="ECO:0007669"/>
    <property type="project" value="TreeGrafter"/>
</dbReference>
<feature type="transmembrane region" description="Helical" evidence="9">
    <location>
        <begin position="129"/>
        <end position="148"/>
    </location>
</feature>
<evidence type="ECO:0000256" key="4">
    <source>
        <dbReference type="ARBA" id="ARBA00022519"/>
    </source>
</evidence>
<dbReference type="PANTHER" id="PTHR35011">
    <property type="entry name" value="2,3-DIKETO-L-GULONATE TRAP TRANSPORTER SMALL PERMEASE PROTEIN YIAM"/>
    <property type="match status" value="1"/>
</dbReference>
<dbReference type="RefSeq" id="WP_225530006.1">
    <property type="nucleotide sequence ID" value="NZ_CAKSVL010000015.1"/>
</dbReference>
<comment type="subcellular location">
    <subcellularLocation>
        <location evidence="1">Cell inner membrane</location>
        <topology evidence="1">Multi-pass membrane protein</topology>
    </subcellularLocation>
</comment>
<reference evidence="11" key="1">
    <citation type="submission" date="2016-04" db="EMBL/GenBank/DDBJ databases">
        <authorList>
            <person name="Evans L.H."/>
            <person name="Alamgir A."/>
            <person name="Owens N."/>
            <person name="Weber N.D."/>
            <person name="Virtaneva K."/>
            <person name="Barbian K."/>
            <person name="Babar A."/>
            <person name="Rosenke K."/>
        </authorList>
    </citation>
    <scope>NUCLEOTIDE SEQUENCE</scope>
    <source>
        <strain evidence="11">92-2</strain>
    </source>
</reference>
<gene>
    <name evidence="11" type="ORF">KM92DES2_11773</name>
</gene>
<dbReference type="GO" id="GO:0015740">
    <property type="term" value="P:C4-dicarboxylate transport"/>
    <property type="evidence" value="ECO:0007669"/>
    <property type="project" value="TreeGrafter"/>
</dbReference>
<evidence type="ECO:0000256" key="8">
    <source>
        <dbReference type="ARBA" id="ARBA00038436"/>
    </source>
</evidence>
<feature type="transmembrane region" description="Helical" evidence="9">
    <location>
        <begin position="88"/>
        <end position="109"/>
    </location>
</feature>
<dbReference type="PANTHER" id="PTHR35011:SF2">
    <property type="entry name" value="2,3-DIKETO-L-GULONATE TRAP TRANSPORTER SMALL PERMEASE PROTEIN YIAM"/>
    <property type="match status" value="1"/>
</dbReference>
<evidence type="ECO:0000256" key="3">
    <source>
        <dbReference type="ARBA" id="ARBA00022475"/>
    </source>
</evidence>
<evidence type="ECO:0000256" key="1">
    <source>
        <dbReference type="ARBA" id="ARBA00004429"/>
    </source>
</evidence>
<keyword evidence="6 9" id="KW-1133">Transmembrane helix</keyword>
<dbReference type="EMBL" id="FLUP01000001">
    <property type="protein sequence ID" value="SBW03275.1"/>
    <property type="molecule type" value="Genomic_DNA"/>
</dbReference>
<keyword evidence="2" id="KW-0813">Transport</keyword>
<evidence type="ECO:0000256" key="7">
    <source>
        <dbReference type="ARBA" id="ARBA00023136"/>
    </source>
</evidence>
<organism evidence="11">
    <name type="scientific">uncultured Desulfovibrio sp</name>
    <dbReference type="NCBI Taxonomy" id="167968"/>
    <lineage>
        <taxon>Bacteria</taxon>
        <taxon>Pseudomonadati</taxon>
        <taxon>Thermodesulfobacteriota</taxon>
        <taxon>Desulfovibrionia</taxon>
        <taxon>Desulfovibrionales</taxon>
        <taxon>Desulfovibrionaceae</taxon>
        <taxon>Desulfovibrio</taxon>
        <taxon>environmental samples</taxon>
    </lineage>
</organism>
<evidence type="ECO:0000256" key="5">
    <source>
        <dbReference type="ARBA" id="ARBA00022692"/>
    </source>
</evidence>
<dbReference type="InterPro" id="IPR007387">
    <property type="entry name" value="TRAP_DctQ"/>
</dbReference>
<sequence length="160" mass="18354">MGKNMWSLLDRRFEDYLGSFMLAAMAAIAFINVVVRYCTSFSFAWTEELTINFFVWITMLGTARAFREGGHLGMTALYDALPRRFRRVCYWGSVLLAVCFFGALFWTGLTEVLDEIDLEATSEALGIPVWWYTIATPAFSLLIIFRIAQRAVEDQRANNF</sequence>